<proteinExistence type="predicted"/>
<gene>
    <name evidence="1" type="ORF">E2Q46_02945</name>
</gene>
<dbReference type="EMBL" id="AAIFJK010000002">
    <property type="protein sequence ID" value="ECD6440999.1"/>
    <property type="molecule type" value="Genomic_DNA"/>
</dbReference>
<dbReference type="AlphaFoldDB" id="A0A5H8RTB0"/>
<sequence length="76" mass="8933">MAKLYVITDNEMSVDTFVFLQQNDGAAGSYFYNWALLQQHRNFSLYTIGATEYVENQYMISEIDRQFICTMPEEDI</sequence>
<name>A0A5H8RTB0_SALET</name>
<protein>
    <submittedName>
        <fullName evidence="1">Uncharacterized protein</fullName>
    </submittedName>
</protein>
<reference evidence="1" key="1">
    <citation type="submission" date="2019-03" db="EMBL/GenBank/DDBJ databases">
        <authorList>
            <person name="Ashton P.M."/>
            <person name="Dallman T."/>
            <person name="Nair S."/>
            <person name="De Pinna E."/>
            <person name="Peters T."/>
            <person name="Grant K."/>
        </authorList>
    </citation>
    <scope>NUCLEOTIDE SEQUENCE</scope>
    <source>
        <strain evidence="1">121460</strain>
    </source>
</reference>
<comment type="caution">
    <text evidence="1">The sequence shown here is derived from an EMBL/GenBank/DDBJ whole genome shotgun (WGS) entry which is preliminary data.</text>
</comment>
<evidence type="ECO:0000313" key="1">
    <source>
        <dbReference type="EMBL" id="ECD6440999.1"/>
    </source>
</evidence>
<organism evidence="1">
    <name type="scientific">Salmonella enterica subsp. enterica serovar Durham</name>
    <dbReference type="NCBI Taxonomy" id="1954178"/>
    <lineage>
        <taxon>Bacteria</taxon>
        <taxon>Pseudomonadati</taxon>
        <taxon>Pseudomonadota</taxon>
        <taxon>Gammaproteobacteria</taxon>
        <taxon>Enterobacterales</taxon>
        <taxon>Enterobacteriaceae</taxon>
        <taxon>Salmonella</taxon>
    </lineage>
</organism>
<accession>A0A5H8RTB0</accession>